<keyword evidence="4 5" id="KW-0472">Membrane</keyword>
<dbReference type="PANTHER" id="PTHR31465">
    <property type="entry name" value="PROTEIN RTA1-RELATED"/>
    <property type="match status" value="1"/>
</dbReference>
<dbReference type="PANTHER" id="PTHR31465:SF27">
    <property type="entry name" value="DOMAIN PROTEIN, PUTATIVE (AFU_ORTHOLOGUE AFUA_3G01030)-RELATED"/>
    <property type="match status" value="1"/>
</dbReference>
<evidence type="ECO:0000313" key="6">
    <source>
        <dbReference type="EMBL" id="KAJ5360994.1"/>
    </source>
</evidence>
<reference evidence="6" key="1">
    <citation type="submission" date="2022-12" db="EMBL/GenBank/DDBJ databases">
        <authorList>
            <person name="Petersen C."/>
        </authorList>
    </citation>
    <scope>NUCLEOTIDE SEQUENCE</scope>
    <source>
        <strain evidence="6">IBT 35675</strain>
    </source>
</reference>
<feature type="transmembrane region" description="Helical" evidence="5">
    <location>
        <begin position="115"/>
        <end position="139"/>
    </location>
</feature>
<keyword evidence="2 5" id="KW-0812">Transmembrane</keyword>
<evidence type="ECO:0000256" key="2">
    <source>
        <dbReference type="ARBA" id="ARBA00022692"/>
    </source>
</evidence>
<dbReference type="EMBL" id="JAPZBR010000002">
    <property type="protein sequence ID" value="KAJ5360994.1"/>
    <property type="molecule type" value="Genomic_DNA"/>
</dbReference>
<dbReference type="InterPro" id="IPR007568">
    <property type="entry name" value="RTA1"/>
</dbReference>
<feature type="transmembrane region" description="Helical" evidence="5">
    <location>
        <begin position="193"/>
        <end position="212"/>
    </location>
</feature>
<gene>
    <name evidence="6" type="ORF">N7541_001838</name>
</gene>
<feature type="transmembrane region" description="Helical" evidence="5">
    <location>
        <begin position="151"/>
        <end position="172"/>
    </location>
</feature>
<feature type="transmembrane region" description="Helical" evidence="5">
    <location>
        <begin position="12"/>
        <end position="32"/>
    </location>
</feature>
<dbReference type="GO" id="GO:0016020">
    <property type="term" value="C:membrane"/>
    <property type="evidence" value="ECO:0007669"/>
    <property type="project" value="UniProtKB-SubCell"/>
</dbReference>
<evidence type="ECO:0000256" key="4">
    <source>
        <dbReference type="ARBA" id="ARBA00023136"/>
    </source>
</evidence>
<sequence length="269" mass="29970">MTSDDYYPYTPSLIAAVIGVGLYFALFAVHFVRIYHTRAWDGTYMLAGALMQAMGLGARVYSSKDPSSFGAHGAQYVLLLLGPTLCMFTVNVTQVKMMRCLNSENLGAIPAPLRLPTYLIINTALLLLQMAGSVILAVTHRVALLETATKILTASYVCQMVFWVSVLGDSIIWRIRFGRSPSSNPPRMAHWKYYAQLFDLAISIVALGRNLMRLTQLGMGPEGFLTVNEWPNYAFDFYQPAIILLAWGMFYLPGICREIAFKNVSDIAR</sequence>
<dbReference type="Pfam" id="PF04479">
    <property type="entry name" value="RTA1"/>
    <property type="match status" value="1"/>
</dbReference>
<dbReference type="Proteomes" id="UP001148299">
    <property type="component" value="Unassembled WGS sequence"/>
</dbReference>
<evidence type="ECO:0000256" key="1">
    <source>
        <dbReference type="ARBA" id="ARBA00004141"/>
    </source>
</evidence>
<name>A0A9W9RLB0_PENBR</name>
<comment type="caution">
    <text evidence="6">The sequence shown here is derived from an EMBL/GenBank/DDBJ whole genome shotgun (WGS) entry which is preliminary data.</text>
</comment>
<feature type="transmembrane region" description="Helical" evidence="5">
    <location>
        <begin position="44"/>
        <end position="62"/>
    </location>
</feature>
<comment type="subcellular location">
    <subcellularLocation>
        <location evidence="1">Membrane</location>
        <topology evidence="1">Multi-pass membrane protein</topology>
    </subcellularLocation>
</comment>
<evidence type="ECO:0000256" key="5">
    <source>
        <dbReference type="SAM" id="Phobius"/>
    </source>
</evidence>
<keyword evidence="3 5" id="KW-1133">Transmembrane helix</keyword>
<organism evidence="6 7">
    <name type="scientific">Penicillium brevicompactum</name>
    <dbReference type="NCBI Taxonomy" id="5074"/>
    <lineage>
        <taxon>Eukaryota</taxon>
        <taxon>Fungi</taxon>
        <taxon>Dikarya</taxon>
        <taxon>Ascomycota</taxon>
        <taxon>Pezizomycotina</taxon>
        <taxon>Eurotiomycetes</taxon>
        <taxon>Eurotiomycetidae</taxon>
        <taxon>Eurotiales</taxon>
        <taxon>Aspergillaceae</taxon>
        <taxon>Penicillium</taxon>
    </lineage>
</organism>
<protein>
    <submittedName>
        <fullName evidence="6">Uncharacterized protein</fullName>
    </submittedName>
</protein>
<reference evidence="6" key="2">
    <citation type="journal article" date="2023" name="IMA Fungus">
        <title>Comparative genomic study of the Penicillium genus elucidates a diverse pangenome and 15 lateral gene transfer events.</title>
        <authorList>
            <person name="Petersen C."/>
            <person name="Sorensen T."/>
            <person name="Nielsen M.R."/>
            <person name="Sondergaard T.E."/>
            <person name="Sorensen J.L."/>
            <person name="Fitzpatrick D.A."/>
            <person name="Frisvad J.C."/>
            <person name="Nielsen K.L."/>
        </authorList>
    </citation>
    <scope>NUCLEOTIDE SEQUENCE</scope>
    <source>
        <strain evidence="6">IBT 35675</strain>
    </source>
</reference>
<dbReference type="AlphaFoldDB" id="A0A9W9RLB0"/>
<evidence type="ECO:0000313" key="7">
    <source>
        <dbReference type="Proteomes" id="UP001148299"/>
    </source>
</evidence>
<feature type="transmembrane region" description="Helical" evidence="5">
    <location>
        <begin position="74"/>
        <end position="94"/>
    </location>
</feature>
<evidence type="ECO:0000256" key="3">
    <source>
        <dbReference type="ARBA" id="ARBA00022989"/>
    </source>
</evidence>
<accession>A0A9W9RLB0</accession>
<proteinExistence type="predicted"/>
<keyword evidence="7" id="KW-1185">Reference proteome</keyword>
<feature type="transmembrane region" description="Helical" evidence="5">
    <location>
        <begin position="232"/>
        <end position="252"/>
    </location>
</feature>